<keyword evidence="10" id="KW-0539">Nucleus</keyword>
<accession>A0AA36D131</accession>
<dbReference type="SMART" id="SM00249">
    <property type="entry name" value="PHD"/>
    <property type="match status" value="3"/>
</dbReference>
<dbReference type="SMART" id="SM00570">
    <property type="entry name" value="AWS"/>
    <property type="match status" value="1"/>
</dbReference>
<evidence type="ECO:0000313" key="15">
    <source>
        <dbReference type="Proteomes" id="UP001177023"/>
    </source>
</evidence>
<dbReference type="InterPro" id="IPR001965">
    <property type="entry name" value="Znf_PHD"/>
</dbReference>
<evidence type="ECO:0000256" key="2">
    <source>
        <dbReference type="ARBA" id="ARBA00004286"/>
    </source>
</evidence>
<feature type="compositionally biased region" description="Basic and acidic residues" evidence="11">
    <location>
        <begin position="662"/>
        <end position="695"/>
    </location>
</feature>
<dbReference type="PANTHER" id="PTHR22884">
    <property type="entry name" value="SET DOMAIN PROTEINS"/>
    <property type="match status" value="1"/>
</dbReference>
<dbReference type="AlphaFoldDB" id="A0AA36D131"/>
<keyword evidence="6" id="KW-0949">S-adenosyl-L-methionine</keyword>
<dbReference type="GO" id="GO:0005694">
    <property type="term" value="C:chromosome"/>
    <property type="evidence" value="ECO:0007669"/>
    <property type="project" value="UniProtKB-SubCell"/>
</dbReference>
<evidence type="ECO:0000259" key="13">
    <source>
        <dbReference type="PROSITE" id="PS51215"/>
    </source>
</evidence>
<feature type="compositionally biased region" description="Polar residues" evidence="11">
    <location>
        <begin position="64"/>
        <end position="74"/>
    </location>
</feature>
<evidence type="ECO:0000259" key="12">
    <source>
        <dbReference type="PROSITE" id="PS50280"/>
    </source>
</evidence>
<feature type="region of interest" description="Disordered" evidence="11">
    <location>
        <begin position="51"/>
        <end position="74"/>
    </location>
</feature>
<dbReference type="Proteomes" id="UP001177023">
    <property type="component" value="Unassembled WGS sequence"/>
</dbReference>
<organism evidence="14 15">
    <name type="scientific">Mesorhabditis spiculigera</name>
    <dbReference type="NCBI Taxonomy" id="96644"/>
    <lineage>
        <taxon>Eukaryota</taxon>
        <taxon>Metazoa</taxon>
        <taxon>Ecdysozoa</taxon>
        <taxon>Nematoda</taxon>
        <taxon>Chromadorea</taxon>
        <taxon>Rhabditida</taxon>
        <taxon>Rhabditina</taxon>
        <taxon>Rhabditomorpha</taxon>
        <taxon>Rhabditoidea</taxon>
        <taxon>Rhabditidae</taxon>
        <taxon>Mesorhabditinae</taxon>
        <taxon>Mesorhabditis</taxon>
    </lineage>
</organism>
<keyword evidence="9" id="KW-0862">Zinc</keyword>
<comment type="subcellular location">
    <subcellularLocation>
        <location evidence="2">Chromosome</location>
    </subcellularLocation>
    <subcellularLocation>
        <location evidence="1">Nucleus</location>
    </subcellularLocation>
</comment>
<dbReference type="GO" id="GO:0042054">
    <property type="term" value="F:histone methyltransferase activity"/>
    <property type="evidence" value="ECO:0007669"/>
    <property type="project" value="InterPro"/>
</dbReference>
<evidence type="ECO:0000256" key="3">
    <source>
        <dbReference type="ARBA" id="ARBA00022454"/>
    </source>
</evidence>
<evidence type="ECO:0000256" key="4">
    <source>
        <dbReference type="ARBA" id="ARBA00022603"/>
    </source>
</evidence>
<feature type="domain" description="SET" evidence="12">
    <location>
        <begin position="492"/>
        <end position="632"/>
    </location>
</feature>
<evidence type="ECO:0000256" key="5">
    <source>
        <dbReference type="ARBA" id="ARBA00022679"/>
    </source>
</evidence>
<keyword evidence="7" id="KW-0479">Metal-binding</keyword>
<evidence type="ECO:0000256" key="11">
    <source>
        <dbReference type="SAM" id="MobiDB-lite"/>
    </source>
</evidence>
<evidence type="ECO:0000256" key="1">
    <source>
        <dbReference type="ARBA" id="ARBA00004123"/>
    </source>
</evidence>
<evidence type="ECO:0000256" key="6">
    <source>
        <dbReference type="ARBA" id="ARBA00022691"/>
    </source>
</evidence>
<evidence type="ECO:0000256" key="7">
    <source>
        <dbReference type="ARBA" id="ARBA00022723"/>
    </source>
</evidence>
<feature type="compositionally biased region" description="Basic and acidic residues" evidence="11">
    <location>
        <begin position="1"/>
        <end position="10"/>
    </location>
</feature>
<name>A0AA36D131_9BILA</name>
<keyword evidence="8" id="KW-0863">Zinc-finger</keyword>
<evidence type="ECO:0000256" key="8">
    <source>
        <dbReference type="ARBA" id="ARBA00022771"/>
    </source>
</evidence>
<comment type="caution">
    <text evidence="14">The sequence shown here is derived from an EMBL/GenBank/DDBJ whole genome shotgun (WGS) entry which is preliminary data.</text>
</comment>
<dbReference type="InterPro" id="IPR006560">
    <property type="entry name" value="AWS_dom"/>
</dbReference>
<feature type="non-terminal residue" evidence="14">
    <location>
        <position position="1"/>
    </location>
</feature>
<feature type="compositionally biased region" description="Basic residues" evidence="11">
    <location>
        <begin position="11"/>
        <end position="24"/>
    </location>
</feature>
<sequence length="745" mass="84555">MPETKPDARRFTVRQRATKNKGKFHQLSNDAETTLPLARLPEQGLLEIVVPGKDNEGNSAPIAQASTASEAKSGENLDQSINYASEKPVAEATKTKVTSRELQYYIRDRLPLEESESRCFVCRDGTSEDRPLIRCSKRKSCMTHFHEDCLQNYNGGGFQPDYIFCMNKDKPCCPLHHCHACFAEGRKTSAITSDNDAYVQCTKCYIAFHDCCIPSGYELTPELARKYDVDIPPSKLDRYCICPRHASPEARKIIKMPALSSYYRECFECFGEKSDLEMDAKLYHCSRCLRRFHAECYRFRDTEPPTEQVVCEACVLGEFHRVGDYVMTYFGGEWFFAEVVHPSRFPARKAPFSTWNGHPGFVTVRWCGYGDLYSVTPAEYCLWLPDHIQFEPKIERKEKHEERKIPEFRKILNTAVHERLTYQPIETSVYFNSRSQSARTIEDWECGCEVGPGGFKCGPNDSCTNRATDQECTSACGDLCQNRQLAKRDYCGDVEVRLTEEKGKGLFATKDIPAGTFIGEYAGELISDPEEIQNRQEHLYRFHNAEDAHYMMQLEKGRIVDARFKANLSRFINHSCRPNCLVGLKLVELTAKNPKKEKKETKKEKSPLMDLRPYVYTKRLIKAGEELTFFYDMAVYKGAGSLPACYCRAEDCKGQMGRQKKEKGDGRAGSDDSASRSSSGKREAGEIGVKKESSAARRRPFKRAEASNENENPASSAPVKLSKAAPKKRKWSCTSNEALPLQNTV</sequence>
<dbReference type="InterPro" id="IPR011011">
    <property type="entry name" value="Znf_FYVE_PHD"/>
</dbReference>
<gene>
    <name evidence="14" type="ORF">MSPICULIGERA_LOCUS16373</name>
</gene>
<dbReference type="PROSITE" id="PS50280">
    <property type="entry name" value="SET"/>
    <property type="match status" value="1"/>
</dbReference>
<dbReference type="GO" id="GO:0008270">
    <property type="term" value="F:zinc ion binding"/>
    <property type="evidence" value="ECO:0007669"/>
    <property type="project" value="UniProtKB-KW"/>
</dbReference>
<dbReference type="InterPro" id="IPR050777">
    <property type="entry name" value="SET2_Histone-Lys_MeTrsfase"/>
</dbReference>
<dbReference type="GO" id="GO:0005634">
    <property type="term" value="C:nucleus"/>
    <property type="evidence" value="ECO:0007669"/>
    <property type="project" value="UniProtKB-SubCell"/>
</dbReference>
<evidence type="ECO:0000256" key="10">
    <source>
        <dbReference type="ARBA" id="ARBA00023242"/>
    </source>
</evidence>
<dbReference type="Pfam" id="PF00856">
    <property type="entry name" value="SET"/>
    <property type="match status" value="1"/>
</dbReference>
<feature type="region of interest" description="Disordered" evidence="11">
    <location>
        <begin position="1"/>
        <end position="36"/>
    </location>
</feature>
<reference evidence="14" key="1">
    <citation type="submission" date="2023-06" db="EMBL/GenBank/DDBJ databases">
        <authorList>
            <person name="Delattre M."/>
        </authorList>
    </citation>
    <scope>NUCLEOTIDE SEQUENCE</scope>
    <source>
        <strain evidence="14">AF72</strain>
    </source>
</reference>
<dbReference type="EMBL" id="CATQJA010002653">
    <property type="protein sequence ID" value="CAJ0578110.1"/>
    <property type="molecule type" value="Genomic_DNA"/>
</dbReference>
<proteinExistence type="predicted"/>
<feature type="compositionally biased region" description="Polar residues" evidence="11">
    <location>
        <begin position="732"/>
        <end position="745"/>
    </location>
</feature>
<dbReference type="Gene3D" id="2.170.270.10">
    <property type="entry name" value="SET domain"/>
    <property type="match status" value="1"/>
</dbReference>
<dbReference type="InterPro" id="IPR001214">
    <property type="entry name" value="SET_dom"/>
</dbReference>
<keyword evidence="5" id="KW-0808">Transferase</keyword>
<protein>
    <recommendedName>
        <fullName evidence="16">Histone-lysine N-methyltransferase</fullName>
    </recommendedName>
</protein>
<keyword evidence="4" id="KW-0489">Methyltransferase</keyword>
<keyword evidence="3" id="KW-0158">Chromosome</keyword>
<dbReference type="PROSITE" id="PS51215">
    <property type="entry name" value="AWS"/>
    <property type="match status" value="1"/>
</dbReference>
<evidence type="ECO:0000313" key="14">
    <source>
        <dbReference type="EMBL" id="CAJ0578110.1"/>
    </source>
</evidence>
<dbReference type="SUPFAM" id="SSF82199">
    <property type="entry name" value="SET domain"/>
    <property type="match status" value="1"/>
</dbReference>
<evidence type="ECO:0000256" key="9">
    <source>
        <dbReference type="ARBA" id="ARBA00022833"/>
    </source>
</evidence>
<keyword evidence="15" id="KW-1185">Reference proteome</keyword>
<dbReference type="GO" id="GO:0032259">
    <property type="term" value="P:methylation"/>
    <property type="evidence" value="ECO:0007669"/>
    <property type="project" value="UniProtKB-KW"/>
</dbReference>
<dbReference type="SMART" id="SM00317">
    <property type="entry name" value="SET"/>
    <property type="match status" value="1"/>
</dbReference>
<feature type="domain" description="AWS" evidence="13">
    <location>
        <begin position="441"/>
        <end position="489"/>
    </location>
</feature>
<dbReference type="InterPro" id="IPR046341">
    <property type="entry name" value="SET_dom_sf"/>
</dbReference>
<dbReference type="SUPFAM" id="SSF57903">
    <property type="entry name" value="FYVE/PHD zinc finger"/>
    <property type="match status" value="1"/>
</dbReference>
<evidence type="ECO:0008006" key="16">
    <source>
        <dbReference type="Google" id="ProtNLM"/>
    </source>
</evidence>
<feature type="region of interest" description="Disordered" evidence="11">
    <location>
        <begin position="656"/>
        <end position="745"/>
    </location>
</feature>